<dbReference type="Gene3D" id="3.90.1140.10">
    <property type="entry name" value="Cyclic phosphodiesterase"/>
    <property type="match status" value="1"/>
</dbReference>
<evidence type="ECO:0008006" key="3">
    <source>
        <dbReference type="Google" id="ProtNLM"/>
    </source>
</evidence>
<evidence type="ECO:0000313" key="2">
    <source>
        <dbReference type="Proteomes" id="UP000586827"/>
    </source>
</evidence>
<evidence type="ECO:0000313" key="1">
    <source>
        <dbReference type="EMBL" id="NNH73721.1"/>
    </source>
</evidence>
<proteinExistence type="predicted"/>
<dbReference type="RefSeq" id="WP_067522011.1">
    <property type="nucleotide sequence ID" value="NZ_JABELX010000011.1"/>
</dbReference>
<keyword evidence="2" id="KW-1185">Reference proteome</keyword>
<dbReference type="InterPro" id="IPR009097">
    <property type="entry name" value="Cyclic_Pdiesterase"/>
</dbReference>
<dbReference type="SUPFAM" id="SSF55144">
    <property type="entry name" value="LigT-like"/>
    <property type="match status" value="1"/>
</dbReference>
<accession>A0A849CIH5</accession>
<name>A0A849CIH5_9NOCA</name>
<dbReference type="EMBL" id="JABELX010000011">
    <property type="protein sequence ID" value="NNH73721.1"/>
    <property type="molecule type" value="Genomic_DNA"/>
</dbReference>
<organism evidence="1 2">
    <name type="scientific">Nocardia uniformis</name>
    <dbReference type="NCBI Taxonomy" id="53432"/>
    <lineage>
        <taxon>Bacteria</taxon>
        <taxon>Bacillati</taxon>
        <taxon>Actinomycetota</taxon>
        <taxon>Actinomycetes</taxon>
        <taxon>Mycobacteriales</taxon>
        <taxon>Nocardiaceae</taxon>
        <taxon>Nocardia</taxon>
    </lineage>
</organism>
<sequence>MQDFGERVWAPTGSRPHVYITPGPALDALCASLVAESGPVAQWRPDWQDITRPVVRQFWHVTLAWADIPTAATVPGSWGDLHTALSTAVSRLDPVTLTPMRAEATTNSVVVRMDPTPELLALADAAGDALQSVYGARVAVEKRPHISLGYGRRTVDTAHWSTSVDPVTEVVGQILLVDTDTFGDDGLSWNLNTQRAIGVGDQRAGAVDATEPGSPRTARG</sequence>
<comment type="caution">
    <text evidence="1">The sequence shown here is derived from an EMBL/GenBank/DDBJ whole genome shotgun (WGS) entry which is preliminary data.</text>
</comment>
<reference evidence="1 2" key="1">
    <citation type="submission" date="2020-05" db="EMBL/GenBank/DDBJ databases">
        <title>MicrobeNet Type strains.</title>
        <authorList>
            <person name="Nicholson A.C."/>
        </authorList>
    </citation>
    <scope>NUCLEOTIDE SEQUENCE [LARGE SCALE GENOMIC DNA]</scope>
    <source>
        <strain evidence="1 2">JCM 3224</strain>
    </source>
</reference>
<dbReference type="Proteomes" id="UP000586827">
    <property type="component" value="Unassembled WGS sequence"/>
</dbReference>
<protein>
    <recommendedName>
        <fullName evidence="3">2'-5' RNA ligase family protein</fullName>
    </recommendedName>
</protein>
<gene>
    <name evidence="1" type="ORF">HLB23_28360</name>
</gene>
<dbReference type="AlphaFoldDB" id="A0A849CIH5"/>